<reference evidence="2 3" key="1">
    <citation type="submission" date="2018-06" db="EMBL/GenBank/DDBJ databases">
        <title>Genomic Encyclopedia of Archaeal and Bacterial Type Strains, Phase II (KMG-II): from individual species to whole genera.</title>
        <authorList>
            <person name="Goeker M."/>
        </authorList>
    </citation>
    <scope>NUCLEOTIDE SEQUENCE [LARGE SCALE GENOMIC DNA]</scope>
    <source>
        <strain evidence="2 3">DSM 6779</strain>
    </source>
</reference>
<dbReference type="PANTHER" id="PTHR11236:SF50">
    <property type="entry name" value="AMINODEOXYCHORISMATE SYNTHASE COMPONENT 1"/>
    <property type="match status" value="1"/>
</dbReference>
<evidence type="ECO:0000259" key="1">
    <source>
        <dbReference type="Pfam" id="PF00425"/>
    </source>
</evidence>
<gene>
    <name evidence="2" type="ORF">LX69_02026</name>
</gene>
<sequence>MRSSNRIRTFWTYNEDGMREFLDIKVDDPALVRVLLVNETERHAWAMLLETLPGNGLEYPGGASLHCLAAFGCIGRVGGDLHAVQQFRQQHRDWLTGYIGYDYKNKLEALSSTGHDGVDFDDLCWVQPRYLILQHDRGWQLGYHTAHDDEASARLWWQGVMAQQPVTSVVSAPVALVGRIDRQAYLDAVAAIKAHIARGDIYEMNYCTEFSTQGVSLNVADVYLRLTEASPMPFSALLKDGERVLVCASPERFLQVRAGKVISQPIKGTVRRGVDAGEDALLSQALKADSKERAENVMIADLVRNDLSRVARRGSVQVEELCGVYAFRQLHQMITTVTATLTPGKTWADAVAASFPPGSMTGAPKVRAMQLIDRYEPFRRGLYSGAVGYVTPEGDCDLNVVIRSIQYNAATGYASYITGSAITHLCDPAREYDECLLKGRAMREVLAGK</sequence>
<feature type="domain" description="Chorismate-utilising enzyme C-terminal" evidence="1">
    <location>
        <begin position="182"/>
        <end position="438"/>
    </location>
</feature>
<dbReference type="AlphaFoldDB" id="A0A2W7N7N8"/>
<accession>A0A2W7N7N8</accession>
<keyword evidence="3" id="KW-1185">Reference proteome</keyword>
<dbReference type="Proteomes" id="UP000249239">
    <property type="component" value="Unassembled WGS sequence"/>
</dbReference>
<dbReference type="InterPro" id="IPR019999">
    <property type="entry name" value="Anth_synth_I-like"/>
</dbReference>
<name>A0A2W7N7N8_9BACT</name>
<proteinExistence type="predicted"/>
<dbReference type="InterPro" id="IPR015890">
    <property type="entry name" value="Chorismate_C"/>
</dbReference>
<dbReference type="Gene3D" id="3.60.120.10">
    <property type="entry name" value="Anthranilate synthase"/>
    <property type="match status" value="1"/>
</dbReference>
<dbReference type="EMBL" id="QKZK01000014">
    <property type="protein sequence ID" value="PZX16151.1"/>
    <property type="molecule type" value="Genomic_DNA"/>
</dbReference>
<protein>
    <submittedName>
        <fullName evidence="2">Para-aminobenzoate synthetase component 1</fullName>
    </submittedName>
</protein>
<dbReference type="GO" id="GO:0000162">
    <property type="term" value="P:L-tryptophan biosynthetic process"/>
    <property type="evidence" value="ECO:0007669"/>
    <property type="project" value="TreeGrafter"/>
</dbReference>
<evidence type="ECO:0000313" key="3">
    <source>
        <dbReference type="Proteomes" id="UP000249239"/>
    </source>
</evidence>
<evidence type="ECO:0000313" key="2">
    <source>
        <dbReference type="EMBL" id="PZX16151.1"/>
    </source>
</evidence>
<dbReference type="InterPro" id="IPR005801">
    <property type="entry name" value="ADC_synthase"/>
</dbReference>
<organism evidence="2 3">
    <name type="scientific">Breznakibacter xylanolyticus</name>
    <dbReference type="NCBI Taxonomy" id="990"/>
    <lineage>
        <taxon>Bacteria</taxon>
        <taxon>Pseudomonadati</taxon>
        <taxon>Bacteroidota</taxon>
        <taxon>Bacteroidia</taxon>
        <taxon>Marinilabiliales</taxon>
        <taxon>Marinilabiliaceae</taxon>
        <taxon>Breznakibacter</taxon>
    </lineage>
</organism>
<dbReference type="GO" id="GO:0046820">
    <property type="term" value="F:4-amino-4-deoxychorismate synthase activity"/>
    <property type="evidence" value="ECO:0007669"/>
    <property type="project" value="TreeGrafter"/>
</dbReference>
<dbReference type="PANTHER" id="PTHR11236">
    <property type="entry name" value="AMINOBENZOATE/ANTHRANILATE SYNTHASE"/>
    <property type="match status" value="1"/>
</dbReference>
<dbReference type="PRINTS" id="PR00095">
    <property type="entry name" value="ANTSNTHASEI"/>
</dbReference>
<comment type="caution">
    <text evidence="2">The sequence shown here is derived from an EMBL/GenBank/DDBJ whole genome shotgun (WGS) entry which is preliminary data.</text>
</comment>
<dbReference type="SUPFAM" id="SSF56322">
    <property type="entry name" value="ADC synthase"/>
    <property type="match status" value="1"/>
</dbReference>
<dbReference type="Pfam" id="PF00425">
    <property type="entry name" value="Chorismate_bind"/>
    <property type="match status" value="1"/>
</dbReference>